<dbReference type="EMBL" id="BSXN01000007">
    <property type="protein sequence ID" value="GME66588.1"/>
    <property type="molecule type" value="Genomic_DNA"/>
</dbReference>
<dbReference type="PANTHER" id="PTHR10408">
    <property type="entry name" value="STEROL O-ACYLTRANSFERASE"/>
    <property type="match status" value="1"/>
</dbReference>
<sequence>MSMKGLLASDPPLKRSSSSNSTTKERNNIIEKNSNKRNSILLELDYDEDESDLSSEVSSDAAIIKETNRINNNLQHRPKKSADSKDSESRSRSTTVEEYKDEKKKTKVYTPKKPKDWFRYKKDGSFRSKFGDYVFSPQESIIEHEIKFGKPFYGFFVCFWFCIAVLGINVLLHYWLDGGLMFESVIFKLLTTKLIQVGLTDLTLYLLTYFSVFIQFLVKWDIISWSKTGLIAQSIFEILFVINSIFIADYSGFSWIAQIFLVLHSLVMLMKMHSYAFYNGYLWNIGKELKFSKSYLEKHKNDNKLDESIVSKLNKSVDFCTFELKAQSTTNPFPNNISLSNYFNYSMFPTLIYVIDFPRTEKIRIKFLLSKICGIFGVIYLMMIISQSHLYPIVIKCIELRETTSFWYRVKLFPIILLDTIPPFLTVYLLVFYLIWELILNAIAELSRFADRDFYRYWWNSTTWDEYARDWNTPVHRFLLRHVYHSSISALNVSKTVAMFITFFLSSIVHELAMFVIFKKFRGYLLCLQMSQLPLVAISNTKILKGRKTIGNAIFWFGIFLGPSLMCTVYLLF</sequence>
<evidence type="ECO:0000313" key="14">
    <source>
        <dbReference type="EMBL" id="GME66588.1"/>
    </source>
</evidence>
<reference evidence="14" key="1">
    <citation type="submission" date="2023-04" db="EMBL/GenBank/DDBJ databases">
        <title>Candida boidinii NBRC 10035.</title>
        <authorList>
            <person name="Ichikawa N."/>
            <person name="Sato H."/>
            <person name="Tonouchi N."/>
        </authorList>
    </citation>
    <scope>NUCLEOTIDE SEQUENCE</scope>
    <source>
        <strain evidence="14">NBRC 10035</strain>
    </source>
</reference>
<dbReference type="InterPro" id="IPR014371">
    <property type="entry name" value="Oat_ACAT_DAG_ARE"/>
</dbReference>
<comment type="function">
    <text evidence="9">Sterol O-acyltransferase that catalyzes the formation of stery esters.</text>
</comment>
<keyword evidence="6 13" id="KW-1133">Transmembrane helix</keyword>
<keyword evidence="4 13" id="KW-0812">Transmembrane</keyword>
<keyword evidence="5 10" id="KW-0256">Endoplasmic reticulum</keyword>
<keyword evidence="3 10" id="KW-0808">Transferase</keyword>
<evidence type="ECO:0000313" key="15">
    <source>
        <dbReference type="Proteomes" id="UP001165120"/>
    </source>
</evidence>
<keyword evidence="7 10" id="KW-0472">Membrane</keyword>
<comment type="caution">
    <text evidence="14">The sequence shown here is derived from an EMBL/GenBank/DDBJ whole genome shotgun (WGS) entry which is preliminary data.</text>
</comment>
<evidence type="ECO:0000256" key="3">
    <source>
        <dbReference type="ARBA" id="ARBA00022679"/>
    </source>
</evidence>
<feature type="transmembrane region" description="Helical" evidence="13">
    <location>
        <begin position="553"/>
        <end position="572"/>
    </location>
</feature>
<dbReference type="PIRSF" id="PIRSF000439">
    <property type="entry name" value="Oat_ACAT_DAG_ARE"/>
    <property type="match status" value="1"/>
</dbReference>
<feature type="transmembrane region" description="Helical" evidence="13">
    <location>
        <begin position="152"/>
        <end position="175"/>
    </location>
</feature>
<keyword evidence="8 10" id="KW-0012">Acyltransferase</keyword>
<dbReference type="Pfam" id="PF03062">
    <property type="entry name" value="MBOAT"/>
    <property type="match status" value="1"/>
</dbReference>
<feature type="active site" evidence="11">
    <location>
        <position position="510"/>
    </location>
</feature>
<evidence type="ECO:0000256" key="8">
    <source>
        <dbReference type="ARBA" id="ARBA00023315"/>
    </source>
</evidence>
<comment type="subcellular location">
    <subcellularLocation>
        <location evidence="1 10">Endoplasmic reticulum membrane</location>
        <topology evidence="1 10">Multi-pass membrane protein</topology>
    </subcellularLocation>
</comment>
<evidence type="ECO:0000256" key="5">
    <source>
        <dbReference type="ARBA" id="ARBA00022824"/>
    </source>
</evidence>
<feature type="transmembrane region" description="Helical" evidence="13">
    <location>
        <begin position="195"/>
        <end position="218"/>
    </location>
</feature>
<feature type="transmembrane region" description="Helical" evidence="13">
    <location>
        <begin position="368"/>
        <end position="392"/>
    </location>
</feature>
<evidence type="ECO:0000256" key="7">
    <source>
        <dbReference type="ARBA" id="ARBA00023136"/>
    </source>
</evidence>
<evidence type="ECO:0000256" key="9">
    <source>
        <dbReference type="ARBA" id="ARBA00023568"/>
    </source>
</evidence>
<dbReference type="Proteomes" id="UP001165120">
    <property type="component" value="Unassembled WGS sequence"/>
</dbReference>
<protein>
    <recommendedName>
        <fullName evidence="10">O-acyltransferase</fullName>
    </recommendedName>
</protein>
<keyword evidence="15" id="KW-1185">Reference proteome</keyword>
<dbReference type="InterPro" id="IPR004299">
    <property type="entry name" value="MBOAT_fam"/>
</dbReference>
<organism evidence="14 15">
    <name type="scientific">Candida boidinii</name>
    <name type="common">Yeast</name>
    <dbReference type="NCBI Taxonomy" id="5477"/>
    <lineage>
        <taxon>Eukaryota</taxon>
        <taxon>Fungi</taxon>
        <taxon>Dikarya</taxon>
        <taxon>Ascomycota</taxon>
        <taxon>Saccharomycotina</taxon>
        <taxon>Pichiomycetes</taxon>
        <taxon>Pichiales</taxon>
        <taxon>Pichiaceae</taxon>
        <taxon>Ogataea</taxon>
        <taxon>Ogataea/Candida clade</taxon>
    </lineage>
</organism>
<evidence type="ECO:0000256" key="4">
    <source>
        <dbReference type="ARBA" id="ARBA00022692"/>
    </source>
</evidence>
<name>A0A9W6W729_CANBO</name>
<evidence type="ECO:0000256" key="10">
    <source>
        <dbReference type="PIRNR" id="PIRNR000439"/>
    </source>
</evidence>
<evidence type="ECO:0000256" key="2">
    <source>
        <dbReference type="ARBA" id="ARBA00009010"/>
    </source>
</evidence>
<dbReference type="GO" id="GO:0034737">
    <property type="term" value="F:ergosterol O-acyltransferase activity"/>
    <property type="evidence" value="ECO:0007669"/>
    <property type="project" value="TreeGrafter"/>
</dbReference>
<dbReference type="PANTHER" id="PTHR10408:SF23">
    <property type="entry name" value="STEROL O-ACYLTRANSFERASE 1-RELATED"/>
    <property type="match status" value="1"/>
</dbReference>
<dbReference type="GO" id="GO:0008204">
    <property type="term" value="P:ergosterol metabolic process"/>
    <property type="evidence" value="ECO:0007669"/>
    <property type="project" value="TreeGrafter"/>
</dbReference>
<feature type="transmembrane region" description="Helical" evidence="13">
    <location>
        <begin position="412"/>
        <end position="436"/>
    </location>
</feature>
<feature type="compositionally biased region" description="Basic and acidic residues" evidence="12">
    <location>
        <begin position="80"/>
        <end position="104"/>
    </location>
</feature>
<evidence type="ECO:0000256" key="13">
    <source>
        <dbReference type="SAM" id="Phobius"/>
    </source>
</evidence>
<gene>
    <name evidence="14" type="ORF">Cboi02_000005100</name>
</gene>
<dbReference type="GO" id="GO:0005789">
    <property type="term" value="C:endoplasmic reticulum membrane"/>
    <property type="evidence" value="ECO:0007669"/>
    <property type="project" value="UniProtKB-SubCell"/>
</dbReference>
<evidence type="ECO:0000256" key="11">
    <source>
        <dbReference type="PIRSR" id="PIRSR000439-1"/>
    </source>
</evidence>
<evidence type="ECO:0000256" key="6">
    <source>
        <dbReference type="ARBA" id="ARBA00022989"/>
    </source>
</evidence>
<evidence type="ECO:0000256" key="12">
    <source>
        <dbReference type="SAM" id="MobiDB-lite"/>
    </source>
</evidence>
<feature type="compositionally biased region" description="Acidic residues" evidence="12">
    <location>
        <begin position="44"/>
        <end position="53"/>
    </location>
</feature>
<comment type="similarity">
    <text evidence="2 10">Belongs to the membrane-bound acyltransferase family. Sterol o-acyltransferase subfamily.</text>
</comment>
<feature type="region of interest" description="Disordered" evidence="12">
    <location>
        <begin position="1"/>
        <end position="105"/>
    </location>
</feature>
<proteinExistence type="inferred from homology"/>
<feature type="transmembrane region" description="Helical" evidence="13">
    <location>
        <begin position="497"/>
        <end position="517"/>
    </location>
</feature>
<accession>A0A9W6W729</accession>
<dbReference type="AlphaFoldDB" id="A0A9W6W729"/>
<evidence type="ECO:0000256" key="1">
    <source>
        <dbReference type="ARBA" id="ARBA00004477"/>
    </source>
</evidence>